<keyword evidence="6" id="KW-0472">Membrane</keyword>
<dbReference type="GO" id="GO:0005261">
    <property type="term" value="F:monoatomic cation channel activity"/>
    <property type="evidence" value="ECO:0007669"/>
    <property type="project" value="TreeGrafter"/>
</dbReference>
<comment type="caution">
    <text evidence="9">The sequence shown here is derived from an EMBL/GenBank/DDBJ whole genome shotgun (WGS) entry which is preliminary data.</text>
</comment>
<dbReference type="Pfam" id="PF00754">
    <property type="entry name" value="F5_F8_type_C"/>
    <property type="match status" value="1"/>
</dbReference>
<dbReference type="PROSITE" id="PS50022">
    <property type="entry name" value="FA58C_3"/>
    <property type="match status" value="1"/>
</dbReference>
<comment type="similarity">
    <text evidence="2">Belongs to the polycystin family.</text>
</comment>
<accession>A0A8S4NGU0</accession>
<dbReference type="Pfam" id="PF02010">
    <property type="entry name" value="REJ"/>
    <property type="match status" value="1"/>
</dbReference>
<protein>
    <recommendedName>
        <fullName evidence="11">PKD/REJ-like domain-containing protein</fullName>
    </recommendedName>
</protein>
<dbReference type="Gene3D" id="2.60.120.260">
    <property type="entry name" value="Galactose-binding domain-like"/>
    <property type="match status" value="2"/>
</dbReference>
<reference evidence="9" key="1">
    <citation type="submission" date="2022-03" db="EMBL/GenBank/DDBJ databases">
        <authorList>
            <person name="Martin C."/>
        </authorList>
    </citation>
    <scope>NUCLEOTIDE SEQUENCE</scope>
</reference>
<dbReference type="GO" id="GO:0006816">
    <property type="term" value="P:calcium ion transport"/>
    <property type="evidence" value="ECO:0007669"/>
    <property type="project" value="TreeGrafter"/>
</dbReference>
<dbReference type="InterPro" id="IPR000421">
    <property type="entry name" value="FA58C"/>
</dbReference>
<feature type="domain" description="F5/8 type C" evidence="7">
    <location>
        <begin position="64"/>
        <end position="119"/>
    </location>
</feature>
<evidence type="ECO:0000256" key="1">
    <source>
        <dbReference type="ARBA" id="ARBA00004370"/>
    </source>
</evidence>
<proteinExistence type="inferred from homology"/>
<keyword evidence="10" id="KW-1185">Reference proteome</keyword>
<gene>
    <name evidence="9" type="ORF">OFUS_LOCUS6246</name>
</gene>
<evidence type="ECO:0000313" key="9">
    <source>
        <dbReference type="EMBL" id="CAH1779438.1"/>
    </source>
</evidence>
<evidence type="ECO:0000256" key="3">
    <source>
        <dbReference type="ARBA" id="ARBA00022692"/>
    </source>
</evidence>
<dbReference type="SUPFAM" id="SSF49299">
    <property type="entry name" value="PKD domain"/>
    <property type="match status" value="1"/>
</dbReference>
<name>A0A8S4NGU0_OWEFU</name>
<comment type="subcellular location">
    <subcellularLocation>
        <location evidence="1">Membrane</location>
    </subcellularLocation>
</comment>
<dbReference type="SMART" id="SM00231">
    <property type="entry name" value="FA58C"/>
    <property type="match status" value="1"/>
</dbReference>
<dbReference type="OrthoDB" id="444119at2759"/>
<dbReference type="InterPro" id="IPR002859">
    <property type="entry name" value="PKD/REJ-like"/>
</dbReference>
<dbReference type="InterPro" id="IPR014010">
    <property type="entry name" value="REJ_dom"/>
</dbReference>
<dbReference type="InterPro" id="IPR008979">
    <property type="entry name" value="Galactose-bd-like_sf"/>
</dbReference>
<dbReference type="InterPro" id="IPR035986">
    <property type="entry name" value="PKD_dom_sf"/>
</dbReference>
<dbReference type="SUPFAM" id="SSF49785">
    <property type="entry name" value="Galactose-binding domain-like"/>
    <property type="match status" value="1"/>
</dbReference>
<dbReference type="PANTHER" id="PTHR46730">
    <property type="entry name" value="POLYCYSTIN-1"/>
    <property type="match status" value="1"/>
</dbReference>
<dbReference type="Proteomes" id="UP000749559">
    <property type="component" value="Unassembled WGS sequence"/>
</dbReference>
<evidence type="ECO:0000256" key="2">
    <source>
        <dbReference type="ARBA" id="ARBA00007200"/>
    </source>
</evidence>
<evidence type="ECO:0000259" key="7">
    <source>
        <dbReference type="PROSITE" id="PS50022"/>
    </source>
</evidence>
<dbReference type="GO" id="GO:0005886">
    <property type="term" value="C:plasma membrane"/>
    <property type="evidence" value="ECO:0007669"/>
    <property type="project" value="TreeGrafter"/>
</dbReference>
<organism evidence="9 10">
    <name type="scientific">Owenia fusiformis</name>
    <name type="common">Polychaete worm</name>
    <dbReference type="NCBI Taxonomy" id="6347"/>
    <lineage>
        <taxon>Eukaryota</taxon>
        <taxon>Metazoa</taxon>
        <taxon>Spiralia</taxon>
        <taxon>Lophotrochozoa</taxon>
        <taxon>Annelida</taxon>
        <taxon>Polychaeta</taxon>
        <taxon>Sedentaria</taxon>
        <taxon>Canalipalpata</taxon>
        <taxon>Sabellida</taxon>
        <taxon>Oweniida</taxon>
        <taxon>Oweniidae</taxon>
        <taxon>Owenia</taxon>
    </lineage>
</organism>
<evidence type="ECO:0008006" key="11">
    <source>
        <dbReference type="Google" id="ProtNLM"/>
    </source>
</evidence>
<evidence type="ECO:0000313" key="10">
    <source>
        <dbReference type="Proteomes" id="UP000749559"/>
    </source>
</evidence>
<dbReference type="PROSITE" id="PS51111">
    <property type="entry name" value="REJ"/>
    <property type="match status" value="1"/>
</dbReference>
<sequence>MANCSEQLVSGRTYSVSDGAITVSSTLAGSLDHSEARSRLNQWIQVDLGEVMLVTGVVTQGRADEPQWVKTTMETLTGNSNSDTHVTNGMDPPLNARYVRIKPQSWEEHISLRFDIIGCPLPESYNPLAQCNWPVDPPPAVYSEYSALLSLENGTQIQNNTGVAVNEPLIARFSLRGIGPLHLKINVTAIDQYPSVQGENNSTPVPSLNLASLFPSNVGITQQIQLKDMVYYLNQTTDYSSGNGEYSPENSNRCTSDCIDSKEFCLMNHNDEFTHNFEITTPGYYSIWAHVSTKTSSIQRNIGKLYIEHPISTFNVVTDSPIIKPTLEMTYEFSPPLPSNINYTIKDGTFSETSSLTQMKGILTHAFSLPGEFDIKLTICNHVNQQSKSISVEVHERLESFDLQVLRESSSHNCGLSIQPSVKQSLFGSILETYPTGCVLTFKAYDSTQGASKYKYTILKLVNFADTVSGDKSAELVTQIETQSSIRHAFTSPGLFFIHCIVYTGDYTFKSGYVVVDIYPTLDISLTQVYYGETYEIDEIDYLKLGESIDMECKLDYDASKFTNDVVYTFYILETSSPLSYIDIVKRKEDGESDNDIGIVQYNLNLNSATQMQTLTLDKTGNYTSACKTVDPNTEATLINSKSFQAKKPTEGLYLISSSPVEYGSDVEFILFAQEVGMKSSFTVQYSDPSSNGNSPEAIPTLSQNQNISSQISAMVDLPFDPSTSYSSVFRHNYTLPGSYIVNVTIQEDIGVQFIGTQAVVMTVICHLPDVSIQGGGETRQDAVQYVTSQSIQLISNLKTDCSIASRATFHWKAFRIRALHHKEVTLPETVDTSLTTIVLPQFALPYGVYLLEFKVQLVTNPGLDLSVYSVGQTWLEIVPAPLQAKIVGGSARVVGYNKDITLDASRSFDPDLAPTTYKRLLDYTWFCRRELETFPTNWTMYNMTSGGCFNNGFVLPYTSSILHLDSSNFTPDQPYIFEVEVSQNDRSPSRATQSITVISGDPPQLEITCHINCVAFINPKERLALRVACTTCEEADILKYSWEIMQNGEKIEDFDWTVDTLTGRDKSSLVFVAGLFGITGEETYTLKVTALGSSGSPGYSQYTFTTNQPPVAGSCSVQPSSGYVLQTKFNLTCSGFSDANTPLTYGLFALRDKGYKNQTEELLMHGTNPTVSGIYLPMGHPSRGYILDMSVRVEDAYGAATEVFLDATVQKASVSLANLTTGENSVLDLLMKTGDDQGVTRLISSVGTLLNEESKSGMEDDLNPEERKELKQQRSKLRSAMVENLSQVKVQSLASLQQSSTAISAITKESSELTKDTQKKAALAVKDMAAFLRTSATSGISSKEGIDGAARTVISPRQHYLPWMTSNLQF</sequence>
<evidence type="ECO:0000256" key="6">
    <source>
        <dbReference type="ARBA" id="ARBA00023136"/>
    </source>
</evidence>
<evidence type="ECO:0000259" key="8">
    <source>
        <dbReference type="PROSITE" id="PS51111"/>
    </source>
</evidence>
<feature type="domain" description="REJ" evidence="8">
    <location>
        <begin position="766"/>
        <end position="1371"/>
    </location>
</feature>
<keyword evidence="3" id="KW-0812">Transmembrane</keyword>
<dbReference type="EMBL" id="CAIIXF020000003">
    <property type="protein sequence ID" value="CAH1779438.1"/>
    <property type="molecule type" value="Genomic_DNA"/>
</dbReference>
<evidence type="ECO:0000256" key="4">
    <source>
        <dbReference type="ARBA" id="ARBA00022737"/>
    </source>
</evidence>
<evidence type="ECO:0000256" key="5">
    <source>
        <dbReference type="ARBA" id="ARBA00022989"/>
    </source>
</evidence>
<keyword evidence="5" id="KW-1133">Transmembrane helix</keyword>
<dbReference type="CDD" id="cd00057">
    <property type="entry name" value="FA58C"/>
    <property type="match status" value="1"/>
</dbReference>
<keyword evidence="4" id="KW-0677">Repeat</keyword>
<dbReference type="PANTHER" id="PTHR46730:SF1">
    <property type="entry name" value="PLAT DOMAIN-CONTAINING PROTEIN"/>
    <property type="match status" value="1"/>
</dbReference>